<organism evidence="1 2">
    <name type="scientific">Rotaria sordida</name>
    <dbReference type="NCBI Taxonomy" id="392033"/>
    <lineage>
        <taxon>Eukaryota</taxon>
        <taxon>Metazoa</taxon>
        <taxon>Spiralia</taxon>
        <taxon>Gnathifera</taxon>
        <taxon>Rotifera</taxon>
        <taxon>Eurotatoria</taxon>
        <taxon>Bdelloidea</taxon>
        <taxon>Philodinida</taxon>
        <taxon>Philodinidae</taxon>
        <taxon>Rotaria</taxon>
    </lineage>
</organism>
<sequence>MDLSIVNNDYYLSGMAALIGDVD</sequence>
<gene>
    <name evidence="1" type="ORF">JBS370_LOCUS40944</name>
</gene>
<protein>
    <submittedName>
        <fullName evidence="1">Uncharacterized protein</fullName>
    </submittedName>
</protein>
<dbReference type="EMBL" id="CAJOBD010040898">
    <property type="protein sequence ID" value="CAF4318603.1"/>
    <property type="molecule type" value="Genomic_DNA"/>
</dbReference>
<dbReference type="AlphaFoldDB" id="A0A820IZD4"/>
<name>A0A820IZD4_9BILA</name>
<evidence type="ECO:0000313" key="2">
    <source>
        <dbReference type="Proteomes" id="UP000663836"/>
    </source>
</evidence>
<dbReference type="Proteomes" id="UP000663836">
    <property type="component" value="Unassembled WGS sequence"/>
</dbReference>
<comment type="caution">
    <text evidence="1">The sequence shown here is derived from an EMBL/GenBank/DDBJ whole genome shotgun (WGS) entry which is preliminary data.</text>
</comment>
<proteinExistence type="predicted"/>
<evidence type="ECO:0000313" key="1">
    <source>
        <dbReference type="EMBL" id="CAF4318603.1"/>
    </source>
</evidence>
<reference evidence="1" key="1">
    <citation type="submission" date="2021-02" db="EMBL/GenBank/DDBJ databases">
        <authorList>
            <person name="Nowell W R."/>
        </authorList>
    </citation>
    <scope>NUCLEOTIDE SEQUENCE</scope>
</reference>
<feature type="non-terminal residue" evidence="1">
    <location>
        <position position="23"/>
    </location>
</feature>
<accession>A0A820IZD4</accession>